<evidence type="ECO:0000313" key="2">
    <source>
        <dbReference type="Proteomes" id="UP001595579"/>
    </source>
</evidence>
<reference evidence="2" key="1">
    <citation type="journal article" date="2019" name="Int. J. Syst. Evol. Microbiol.">
        <title>The Global Catalogue of Microorganisms (GCM) 10K type strain sequencing project: providing services to taxonomists for standard genome sequencing and annotation.</title>
        <authorList>
            <consortium name="The Broad Institute Genomics Platform"/>
            <consortium name="The Broad Institute Genome Sequencing Center for Infectious Disease"/>
            <person name="Wu L."/>
            <person name="Ma J."/>
        </authorList>
    </citation>
    <scope>NUCLEOTIDE SEQUENCE [LARGE SCALE GENOMIC DNA]</scope>
    <source>
        <strain evidence="2">CECT 7698</strain>
    </source>
</reference>
<dbReference type="InterPro" id="IPR011990">
    <property type="entry name" value="TPR-like_helical_dom_sf"/>
</dbReference>
<dbReference type="EMBL" id="JBHRUG010000002">
    <property type="protein sequence ID" value="MFC3282189.1"/>
    <property type="molecule type" value="Genomic_DNA"/>
</dbReference>
<dbReference type="Gene3D" id="1.25.40.10">
    <property type="entry name" value="Tetratricopeptide repeat domain"/>
    <property type="match status" value="1"/>
</dbReference>
<name>A0ABV7LI51_9GAMM</name>
<gene>
    <name evidence="1" type="ORF">ACFOEV_01025</name>
</gene>
<dbReference type="SUPFAM" id="SSF48452">
    <property type="entry name" value="TPR-like"/>
    <property type="match status" value="1"/>
</dbReference>
<keyword evidence="2" id="KW-1185">Reference proteome</keyword>
<protein>
    <submittedName>
        <fullName evidence="1">Tetratricopeptide repeat protein</fullName>
    </submittedName>
</protein>
<proteinExistence type="predicted"/>
<evidence type="ECO:0000313" key="1">
    <source>
        <dbReference type="EMBL" id="MFC3282189.1"/>
    </source>
</evidence>
<sequence>MNDDMDRNAADFLHMLGHLYIKSGSHKRGLVLLLLAAHITPTHPGILHTLTQAFIVTGDTQRALETVGHLEQLQGPSPTFSLLRSRALWVAGHHGDARHYFRDYVQRRSEG</sequence>
<organism evidence="1 2">
    <name type="scientific">Litchfieldella rifensis</name>
    <dbReference type="NCBI Taxonomy" id="762643"/>
    <lineage>
        <taxon>Bacteria</taxon>
        <taxon>Pseudomonadati</taxon>
        <taxon>Pseudomonadota</taxon>
        <taxon>Gammaproteobacteria</taxon>
        <taxon>Oceanospirillales</taxon>
        <taxon>Halomonadaceae</taxon>
        <taxon>Litchfieldella</taxon>
    </lineage>
</organism>
<accession>A0ABV7LI51</accession>
<dbReference type="Proteomes" id="UP001595579">
    <property type="component" value="Unassembled WGS sequence"/>
</dbReference>
<comment type="caution">
    <text evidence="1">The sequence shown here is derived from an EMBL/GenBank/DDBJ whole genome shotgun (WGS) entry which is preliminary data.</text>
</comment>
<dbReference type="RefSeq" id="WP_386770705.1">
    <property type="nucleotide sequence ID" value="NZ_JBHRUG010000002.1"/>
</dbReference>